<dbReference type="RefSeq" id="WP_280577681.1">
    <property type="nucleotide sequence ID" value="NZ_JARXRO010000014.1"/>
</dbReference>
<organism evidence="1 2">
    <name type="scientific">Luteimonas kalidii</name>
    <dbReference type="NCBI Taxonomy" id="3042025"/>
    <lineage>
        <taxon>Bacteria</taxon>
        <taxon>Pseudomonadati</taxon>
        <taxon>Pseudomonadota</taxon>
        <taxon>Gammaproteobacteria</taxon>
        <taxon>Lysobacterales</taxon>
        <taxon>Lysobacteraceae</taxon>
        <taxon>Luteimonas</taxon>
    </lineage>
</organism>
<comment type="caution">
    <text evidence="1">The sequence shown here is derived from an EMBL/GenBank/DDBJ whole genome shotgun (WGS) entry which is preliminary data.</text>
</comment>
<gene>
    <name evidence="1" type="ORF">QFW81_05685</name>
</gene>
<evidence type="ECO:0000313" key="2">
    <source>
        <dbReference type="Proteomes" id="UP001156873"/>
    </source>
</evidence>
<reference evidence="1 2" key="1">
    <citation type="submission" date="2023-04" db="EMBL/GenBank/DDBJ databases">
        <title>Luteimonas sp. M1R5S59.</title>
        <authorList>
            <person name="Sun J.-Q."/>
        </authorList>
    </citation>
    <scope>NUCLEOTIDE SEQUENCE [LARGE SCALE GENOMIC DNA]</scope>
    <source>
        <strain evidence="1 2">M1R5S59</strain>
    </source>
</reference>
<keyword evidence="2" id="KW-1185">Reference proteome</keyword>
<evidence type="ECO:0008006" key="3">
    <source>
        <dbReference type="Google" id="ProtNLM"/>
    </source>
</evidence>
<protein>
    <recommendedName>
        <fullName evidence="3">DUF4375 domain-containing protein</fullName>
    </recommendedName>
</protein>
<dbReference type="Proteomes" id="UP001156873">
    <property type="component" value="Unassembled WGS sequence"/>
</dbReference>
<evidence type="ECO:0000313" key="1">
    <source>
        <dbReference type="EMBL" id="MDH5833417.1"/>
    </source>
</evidence>
<sequence>MQLQIESRRQDSAPTIVAIPLSDAAGCPSDASGDSDISEALCLRVLESLRDSLAELTHASHDGAVSTFGFQLRSVDGDGHAETEWSEAGFCEQAARFESLHPALHAYAVATGNGAHGSRMWADAETPAGTAAMRALVERDRAWIPAYVEFLRSCDMDHEVDQWGDMDAVVERYGWQPDTCALAAARLASCHGQHGEEQFSSWLDAGLREYIDTREGRAAFLAAAEAEFDADSPQRRRHLALAREAFCDDADFWLDFFAPVLEEAELDALRRHAHARWDRSRASAA</sequence>
<proteinExistence type="predicted"/>
<name>A0ABT6JS36_9GAMM</name>
<dbReference type="EMBL" id="JARXRO010000014">
    <property type="protein sequence ID" value="MDH5833417.1"/>
    <property type="molecule type" value="Genomic_DNA"/>
</dbReference>
<accession>A0ABT6JS36</accession>